<sequence>MEKTRMISGKRVFGASVAMAALALAVPAEAQVPGYEAKVDAKLKQVKAGIAKGPFKSDWDALRGKYRTPDWFRDAKFGIFIHWGPYSVPAFANEWYSRNMYVPGNAAYKHHVETYGPQSKFGYKDFIPQFKAEKFDPAAWVKLFQQAGAKYVVPVAEHCDGFAMYASDFTEWDASKMGPKRDTTGEIARAARAAGMHFGLSSHRAEHWWWYYMGRTFDSDVNDPKNDGLYGPAAPMGLPADKPESWPDGGQLQTWMPPNKAFLNDWMARTSELVDKYKPELIYFDWWTAAPSFEPLMRDTAAYYYNRSAGWGQQGIIAYKGGQFAEGSALFDMERGKTDALKLTPWQSDTSVSVHSWGYAKDDSYRTAQSLISDLIDIVSKNGNLLLNVGPRADGTIPDEIAQVLQGMGGWLKVNGEAIYGTRPFQFFGEGPTKSGQVRVGGQVEESAVKGYTPADIRFTTKGDNLYALGLSRPQDGAVLIKTLYAGTPYLAAPIKSIALLGGGKVEWEQTPKGLRITLPAVGDGAYPYALRIRTR</sequence>
<dbReference type="EMBL" id="JACIEH010000002">
    <property type="protein sequence ID" value="MBB4099084.1"/>
    <property type="molecule type" value="Genomic_DNA"/>
</dbReference>
<comment type="similarity">
    <text evidence="1">Belongs to the glycosyl hydrolase 29 family.</text>
</comment>
<protein>
    <recommendedName>
        <fullName evidence="2">alpha-L-fucosidase</fullName>
        <ecNumber evidence="2">3.2.1.51</ecNumber>
    </recommendedName>
</protein>
<evidence type="ECO:0000256" key="2">
    <source>
        <dbReference type="ARBA" id="ARBA00012662"/>
    </source>
</evidence>
<dbReference type="InterPro" id="IPR000933">
    <property type="entry name" value="Glyco_hydro_29"/>
</dbReference>
<dbReference type="Proteomes" id="UP000557392">
    <property type="component" value="Unassembled WGS sequence"/>
</dbReference>
<evidence type="ECO:0000256" key="1">
    <source>
        <dbReference type="ARBA" id="ARBA00007951"/>
    </source>
</evidence>
<organism evidence="9 10">
    <name type="scientific">Sphingomonas kyeonggiensis</name>
    <dbReference type="NCBI Taxonomy" id="1268553"/>
    <lineage>
        <taxon>Bacteria</taxon>
        <taxon>Pseudomonadati</taxon>
        <taxon>Pseudomonadota</taxon>
        <taxon>Alphaproteobacteria</taxon>
        <taxon>Sphingomonadales</taxon>
        <taxon>Sphingomonadaceae</taxon>
        <taxon>Sphingomonas</taxon>
    </lineage>
</organism>
<keyword evidence="4 9" id="KW-0378">Hydrolase</keyword>
<keyword evidence="10" id="KW-1185">Reference proteome</keyword>
<evidence type="ECO:0000313" key="9">
    <source>
        <dbReference type="EMBL" id="MBB4099084.1"/>
    </source>
</evidence>
<evidence type="ECO:0000259" key="8">
    <source>
        <dbReference type="Pfam" id="PF16757"/>
    </source>
</evidence>
<dbReference type="InterPro" id="IPR017853">
    <property type="entry name" value="GH"/>
</dbReference>
<evidence type="ECO:0000256" key="5">
    <source>
        <dbReference type="ARBA" id="ARBA00023295"/>
    </source>
</evidence>
<feature type="domain" description="Alpha-L-fucosidase C-terminal" evidence="8">
    <location>
        <begin position="455"/>
        <end position="523"/>
    </location>
</feature>
<dbReference type="Gene3D" id="3.20.20.80">
    <property type="entry name" value="Glycosidases"/>
    <property type="match status" value="1"/>
</dbReference>
<dbReference type="GO" id="GO:0005764">
    <property type="term" value="C:lysosome"/>
    <property type="evidence" value="ECO:0007669"/>
    <property type="project" value="TreeGrafter"/>
</dbReference>
<dbReference type="InterPro" id="IPR013780">
    <property type="entry name" value="Glyco_hydro_b"/>
</dbReference>
<dbReference type="Pfam" id="PF16757">
    <property type="entry name" value="Fucosidase_C"/>
    <property type="match status" value="1"/>
</dbReference>
<dbReference type="SUPFAM" id="SSF51445">
    <property type="entry name" value="(Trans)glycosidases"/>
    <property type="match status" value="1"/>
</dbReference>
<dbReference type="InterPro" id="IPR057739">
    <property type="entry name" value="Glyco_hydro_29_N"/>
</dbReference>
<dbReference type="EC" id="3.2.1.51" evidence="2"/>
<evidence type="ECO:0000256" key="4">
    <source>
        <dbReference type="ARBA" id="ARBA00022801"/>
    </source>
</evidence>
<dbReference type="GO" id="GO:0016139">
    <property type="term" value="P:glycoside catabolic process"/>
    <property type="evidence" value="ECO:0007669"/>
    <property type="project" value="TreeGrafter"/>
</dbReference>
<evidence type="ECO:0000313" key="10">
    <source>
        <dbReference type="Proteomes" id="UP000557392"/>
    </source>
</evidence>
<dbReference type="GO" id="GO:0006004">
    <property type="term" value="P:fucose metabolic process"/>
    <property type="evidence" value="ECO:0007669"/>
    <property type="project" value="TreeGrafter"/>
</dbReference>
<feature type="domain" description="Glycoside hydrolase family 29 N-terminal" evidence="7">
    <location>
        <begin position="47"/>
        <end position="417"/>
    </location>
</feature>
<feature type="chain" id="PRO_5031078969" description="alpha-L-fucosidase" evidence="6">
    <location>
        <begin position="31"/>
        <end position="536"/>
    </location>
</feature>
<dbReference type="PANTHER" id="PTHR10030">
    <property type="entry name" value="ALPHA-L-FUCOSIDASE"/>
    <property type="match status" value="1"/>
</dbReference>
<dbReference type="Gene3D" id="2.60.40.1180">
    <property type="entry name" value="Golgi alpha-mannosidase II"/>
    <property type="match status" value="1"/>
</dbReference>
<evidence type="ECO:0000256" key="6">
    <source>
        <dbReference type="SAM" id="SignalP"/>
    </source>
</evidence>
<dbReference type="FunFam" id="3.20.20.80:FF:000158">
    <property type="entry name" value="Exported alpha-L-fucosidase"/>
    <property type="match status" value="1"/>
</dbReference>
<feature type="signal peptide" evidence="6">
    <location>
        <begin position="1"/>
        <end position="30"/>
    </location>
</feature>
<dbReference type="AlphaFoldDB" id="A0A7W6NXZ8"/>
<reference evidence="9 10" key="1">
    <citation type="submission" date="2020-08" db="EMBL/GenBank/DDBJ databases">
        <title>Genomic Encyclopedia of Type Strains, Phase IV (KMG-IV): sequencing the most valuable type-strain genomes for metagenomic binning, comparative biology and taxonomic classification.</title>
        <authorList>
            <person name="Goeker M."/>
        </authorList>
    </citation>
    <scope>NUCLEOTIDE SEQUENCE [LARGE SCALE GENOMIC DNA]</scope>
    <source>
        <strain evidence="9 10">DSM 101806</strain>
    </source>
</reference>
<gene>
    <name evidence="9" type="ORF">GGR46_002648</name>
</gene>
<dbReference type="GO" id="GO:0004560">
    <property type="term" value="F:alpha-L-fucosidase activity"/>
    <property type="evidence" value="ECO:0007669"/>
    <property type="project" value="UniProtKB-EC"/>
</dbReference>
<name>A0A7W6NXZ8_9SPHN</name>
<evidence type="ECO:0000256" key="3">
    <source>
        <dbReference type="ARBA" id="ARBA00022729"/>
    </source>
</evidence>
<dbReference type="SMART" id="SM00812">
    <property type="entry name" value="Alpha_L_fucos"/>
    <property type="match status" value="1"/>
</dbReference>
<proteinExistence type="inferred from homology"/>
<dbReference type="InterPro" id="IPR031919">
    <property type="entry name" value="Fucosidase_C"/>
</dbReference>
<dbReference type="Pfam" id="PF01120">
    <property type="entry name" value="Alpha_L_fucos"/>
    <property type="match status" value="1"/>
</dbReference>
<dbReference type="PANTHER" id="PTHR10030:SF37">
    <property type="entry name" value="ALPHA-L-FUCOSIDASE-RELATED"/>
    <property type="match status" value="1"/>
</dbReference>
<evidence type="ECO:0000259" key="7">
    <source>
        <dbReference type="Pfam" id="PF01120"/>
    </source>
</evidence>
<keyword evidence="3 6" id="KW-0732">Signal</keyword>
<comment type="caution">
    <text evidence="9">The sequence shown here is derived from an EMBL/GenBank/DDBJ whole genome shotgun (WGS) entry which is preliminary data.</text>
</comment>
<accession>A0A7W6NXZ8</accession>
<keyword evidence="5 9" id="KW-0326">Glycosidase</keyword>